<name>A0A5B0N5T9_PUCGR</name>
<gene>
    <name evidence="2" type="ORF">PGT21_050263</name>
</gene>
<sequence>MASIACIKRPSRSFKPHQELSKVFAIVKKSRFLDNSWCNLRDWLLIRWFLICWLLLLLSIIHWLFCILGVVKSISRQRSVWIPIES</sequence>
<keyword evidence="1" id="KW-0472">Membrane</keyword>
<reference evidence="2 3" key="1">
    <citation type="submission" date="2019-05" db="EMBL/GenBank/DDBJ databases">
        <title>Emergence of the Ug99 lineage of the wheat stem rust pathogen through somatic hybridization.</title>
        <authorList>
            <person name="Li F."/>
            <person name="Upadhyaya N.M."/>
            <person name="Sperschneider J."/>
            <person name="Matny O."/>
            <person name="Nguyen-Phuc H."/>
            <person name="Mago R."/>
            <person name="Raley C."/>
            <person name="Miller M.E."/>
            <person name="Silverstein K.A.T."/>
            <person name="Henningsen E."/>
            <person name="Hirsch C.D."/>
            <person name="Visser B."/>
            <person name="Pretorius Z.A."/>
            <person name="Steffenson B.J."/>
            <person name="Schwessinger B."/>
            <person name="Dodds P.N."/>
            <person name="Figueroa M."/>
        </authorList>
    </citation>
    <scope>NUCLEOTIDE SEQUENCE [LARGE SCALE GENOMIC DNA]</scope>
    <source>
        <strain evidence="2">21-0</strain>
    </source>
</reference>
<keyword evidence="1" id="KW-0812">Transmembrane</keyword>
<evidence type="ECO:0000256" key="1">
    <source>
        <dbReference type="SAM" id="Phobius"/>
    </source>
</evidence>
<proteinExistence type="predicted"/>
<dbReference type="AlphaFoldDB" id="A0A5B0N5T9"/>
<keyword evidence="1" id="KW-1133">Transmembrane helix</keyword>
<dbReference type="Proteomes" id="UP000324748">
    <property type="component" value="Unassembled WGS sequence"/>
</dbReference>
<dbReference type="EMBL" id="VSWC01000118">
    <property type="protein sequence ID" value="KAA1083843.1"/>
    <property type="molecule type" value="Genomic_DNA"/>
</dbReference>
<comment type="caution">
    <text evidence="2">The sequence shown here is derived from an EMBL/GenBank/DDBJ whole genome shotgun (WGS) entry which is preliminary data.</text>
</comment>
<protein>
    <submittedName>
        <fullName evidence="2">Uncharacterized protein</fullName>
    </submittedName>
</protein>
<evidence type="ECO:0000313" key="3">
    <source>
        <dbReference type="Proteomes" id="UP000324748"/>
    </source>
</evidence>
<accession>A0A5B0N5T9</accession>
<keyword evidence="3" id="KW-1185">Reference proteome</keyword>
<feature type="transmembrane region" description="Helical" evidence="1">
    <location>
        <begin position="45"/>
        <end position="71"/>
    </location>
</feature>
<evidence type="ECO:0000313" key="2">
    <source>
        <dbReference type="EMBL" id="KAA1083843.1"/>
    </source>
</evidence>
<organism evidence="2 3">
    <name type="scientific">Puccinia graminis f. sp. tritici</name>
    <dbReference type="NCBI Taxonomy" id="56615"/>
    <lineage>
        <taxon>Eukaryota</taxon>
        <taxon>Fungi</taxon>
        <taxon>Dikarya</taxon>
        <taxon>Basidiomycota</taxon>
        <taxon>Pucciniomycotina</taxon>
        <taxon>Pucciniomycetes</taxon>
        <taxon>Pucciniales</taxon>
        <taxon>Pucciniaceae</taxon>
        <taxon>Puccinia</taxon>
    </lineage>
</organism>